<gene>
    <name evidence="12" type="ORF">B0A55_03551</name>
</gene>
<dbReference type="PANTHER" id="PTHR16201">
    <property type="entry name" value="SEVEN TRANSMEMBRANE PROTEIN 1-RELATED"/>
    <property type="match status" value="1"/>
</dbReference>
<dbReference type="Gene3D" id="1.20.1280.290">
    <property type="match status" value="2"/>
</dbReference>
<dbReference type="GO" id="GO:0098588">
    <property type="term" value="C:bounding membrane of organelle"/>
    <property type="evidence" value="ECO:0007669"/>
    <property type="project" value="UniProtKB-ARBA"/>
</dbReference>
<dbReference type="GO" id="GO:0015174">
    <property type="term" value="F:basic amino acid transmembrane transporter activity"/>
    <property type="evidence" value="ECO:0007669"/>
    <property type="project" value="UniProtKB-ARBA"/>
</dbReference>
<evidence type="ECO:0000313" key="12">
    <source>
        <dbReference type="EMBL" id="TKA81617.1"/>
    </source>
</evidence>
<dbReference type="Proteomes" id="UP000309340">
    <property type="component" value="Unassembled WGS sequence"/>
</dbReference>
<dbReference type="AlphaFoldDB" id="A0A4U0XXL8"/>
<evidence type="ECO:0000256" key="5">
    <source>
        <dbReference type="ARBA" id="ARBA00022692"/>
    </source>
</evidence>
<evidence type="ECO:0000256" key="1">
    <source>
        <dbReference type="ARBA" id="ARBA00004116"/>
    </source>
</evidence>
<dbReference type="GO" id="GO:0015101">
    <property type="term" value="F:organic cation transmembrane transporter activity"/>
    <property type="evidence" value="ECO:0007669"/>
    <property type="project" value="UniProtKB-ARBA"/>
</dbReference>
<feature type="transmembrane region" description="Helical" evidence="11">
    <location>
        <begin position="47"/>
        <end position="68"/>
    </location>
</feature>
<evidence type="ECO:0000256" key="8">
    <source>
        <dbReference type="ARBA" id="ARBA00023136"/>
    </source>
</evidence>
<evidence type="ECO:0000313" key="13">
    <source>
        <dbReference type="Proteomes" id="UP000309340"/>
    </source>
</evidence>
<dbReference type="GO" id="GO:0005773">
    <property type="term" value="C:vacuole"/>
    <property type="evidence" value="ECO:0007669"/>
    <property type="project" value="UniProtKB-SubCell"/>
</dbReference>
<feature type="region of interest" description="Disordered" evidence="10">
    <location>
        <begin position="713"/>
        <end position="737"/>
    </location>
</feature>
<dbReference type="InterPro" id="IPR006603">
    <property type="entry name" value="PQ-loop_rpt"/>
</dbReference>
<comment type="subcellular location">
    <subcellularLocation>
        <location evidence="2">Endomembrane system</location>
        <topology evidence="2">Multi-pass membrane protein</topology>
    </subcellularLocation>
    <subcellularLocation>
        <location evidence="1">Vacuole</location>
    </subcellularLocation>
</comment>
<feature type="transmembrane region" description="Helical" evidence="11">
    <location>
        <begin position="280"/>
        <end position="299"/>
    </location>
</feature>
<feature type="region of interest" description="Disordered" evidence="10">
    <location>
        <begin position="107"/>
        <end position="146"/>
    </location>
</feature>
<dbReference type="EMBL" id="NAJQ01000048">
    <property type="protein sequence ID" value="TKA81617.1"/>
    <property type="molecule type" value="Genomic_DNA"/>
</dbReference>
<keyword evidence="4" id="KW-0926">Vacuole</keyword>
<feature type="transmembrane region" description="Helical" evidence="11">
    <location>
        <begin position="492"/>
        <end position="518"/>
    </location>
</feature>
<keyword evidence="3" id="KW-0813">Transport</keyword>
<dbReference type="FunFam" id="1.20.1280.290:FF:000011">
    <property type="entry name" value="PQ loop repeat protein"/>
    <property type="match status" value="1"/>
</dbReference>
<feature type="transmembrane region" description="Helical" evidence="11">
    <location>
        <begin position="12"/>
        <end position="35"/>
    </location>
</feature>
<proteinExistence type="inferred from homology"/>
<evidence type="ECO:0000256" key="11">
    <source>
        <dbReference type="SAM" id="Phobius"/>
    </source>
</evidence>
<dbReference type="Pfam" id="PF04193">
    <property type="entry name" value="PQ-loop"/>
    <property type="match status" value="2"/>
</dbReference>
<keyword evidence="13" id="KW-1185">Reference proteome</keyword>
<protein>
    <submittedName>
        <fullName evidence="12">Uncharacterized protein</fullName>
    </submittedName>
</protein>
<dbReference type="SMART" id="SM00679">
    <property type="entry name" value="CTNS"/>
    <property type="match status" value="2"/>
</dbReference>
<evidence type="ECO:0000256" key="6">
    <source>
        <dbReference type="ARBA" id="ARBA00022737"/>
    </source>
</evidence>
<comment type="caution">
    <text evidence="12">The sequence shown here is derived from an EMBL/GenBank/DDBJ whole genome shotgun (WGS) entry which is preliminary data.</text>
</comment>
<evidence type="ECO:0000256" key="9">
    <source>
        <dbReference type="ARBA" id="ARBA00038039"/>
    </source>
</evidence>
<dbReference type="OrthoDB" id="8048523at2759"/>
<evidence type="ECO:0000256" key="10">
    <source>
        <dbReference type="SAM" id="MobiDB-lite"/>
    </source>
</evidence>
<dbReference type="GO" id="GO:0034488">
    <property type="term" value="P:basic amino acid transmembrane export from vacuole"/>
    <property type="evidence" value="ECO:0007669"/>
    <property type="project" value="UniProtKB-ARBA"/>
</dbReference>
<reference evidence="12 13" key="1">
    <citation type="submission" date="2017-03" db="EMBL/GenBank/DDBJ databases">
        <title>Genomes of endolithic fungi from Antarctica.</title>
        <authorList>
            <person name="Coleine C."/>
            <person name="Masonjones S."/>
            <person name="Stajich J.E."/>
        </authorList>
    </citation>
    <scope>NUCLEOTIDE SEQUENCE [LARGE SCALE GENOMIC DNA]</scope>
    <source>
        <strain evidence="12 13">CCFEE 5184</strain>
    </source>
</reference>
<evidence type="ECO:0000256" key="4">
    <source>
        <dbReference type="ARBA" id="ARBA00022554"/>
    </source>
</evidence>
<sequence>MFPPSNGYALDIEALSGISGSISIACWVVVFSPQIIENFRRSSAEGLSIEFVIIWLAGDVFNILGAVLQGVLPTMIILAIYYTFADILLLGQCFYYRGFTLRDPKPEAKSLAEPTERTPLVQNGHANGRPANAADIEPSTRNRSSSAFRERIANLDGTHMSPAVPMHPQQNKSNDPSNTAPLKPSQSRSWAQAIAFNGTAILLVIAAGIAGYYLSPSSPDEPSHRDRHEATPADEQAQSLQFSLWGQIFGYICAVLYLGSRVPQLLLNYRRKSTEGLNALFFLFACLGNLTYVCSIFAFEPICSRHTHGHYHESHCRPGEAHAVYARYILVNASWLLGSLGTLFLDAGVFAQFWLYRGQVADEEIAPDAVPRTVDGEGRGREPNERYDQSPYSLLNYLSFNPTAYKKPSSKPYQAPRHTRRYPADNYTPVIQAALLAQTCTTPLTTPPQLVVAEAVVTVLKPEEDLEVVVVVTGGAAAEDDEELREEEAEEVVAVLVVVVVTTGGRLLLLVLLVVIVVTRFSFKPPQVTTPPRRVVQELAGAELLAASVVVVVVMTGTIKNELLVDVPRLRPSPPQLTTPPRSVVQALDEKAAALLVMDPVVTVVVKAIYTVVALPTAAVAVETEARSVFDAPPGHVSCPPSTLEQDVIVVVDWIVVVRKLTLVVDGLESPPKRLDVALLRPNPPVAAAELMARMEVVGTGSAEMVLLAPKPRSVTETETPAAPVAPSPTPTEVLTPRLMPEDPALAEIPRERLADAERSRVAVTPTPRMVLESPPLRPSPALTPKVGLEVAVATKQPFRISPPLSQVLVVPAGMMPDALIVLVVRLPAGAVTGAKIFVLVGPLTPTPIPTLTSRIAPTVLEFPAMKPSPTSL</sequence>
<accession>A0A4U0XXL8</accession>
<evidence type="ECO:0000256" key="3">
    <source>
        <dbReference type="ARBA" id="ARBA00022448"/>
    </source>
</evidence>
<dbReference type="GO" id="GO:0015179">
    <property type="term" value="F:L-amino acid transmembrane transporter activity"/>
    <property type="evidence" value="ECO:0007669"/>
    <property type="project" value="UniProtKB-ARBA"/>
</dbReference>
<name>A0A4U0XXL8_9PEZI</name>
<dbReference type="PANTHER" id="PTHR16201:SF35">
    <property type="entry name" value="VACUOLAR AMINO ACID TRANSPORTER YPQ1-RELATED"/>
    <property type="match status" value="1"/>
</dbReference>
<keyword evidence="5 11" id="KW-0812">Transmembrane</keyword>
<keyword evidence="6" id="KW-0677">Repeat</keyword>
<feature type="transmembrane region" description="Helical" evidence="11">
    <location>
        <begin position="74"/>
        <end position="96"/>
    </location>
</feature>
<feature type="transmembrane region" description="Helical" evidence="11">
    <location>
        <begin position="242"/>
        <end position="259"/>
    </location>
</feature>
<feature type="compositionally biased region" description="Basic and acidic residues" evidence="10">
    <location>
        <begin position="107"/>
        <end position="116"/>
    </location>
</feature>
<comment type="similarity">
    <text evidence="9">Belongs to the laat-1 family.</text>
</comment>
<evidence type="ECO:0000256" key="7">
    <source>
        <dbReference type="ARBA" id="ARBA00022989"/>
    </source>
</evidence>
<organism evidence="12 13">
    <name type="scientific">Friedmanniomyces simplex</name>
    <dbReference type="NCBI Taxonomy" id="329884"/>
    <lineage>
        <taxon>Eukaryota</taxon>
        <taxon>Fungi</taxon>
        <taxon>Dikarya</taxon>
        <taxon>Ascomycota</taxon>
        <taxon>Pezizomycotina</taxon>
        <taxon>Dothideomycetes</taxon>
        <taxon>Dothideomycetidae</taxon>
        <taxon>Mycosphaerellales</taxon>
        <taxon>Teratosphaeriaceae</taxon>
        <taxon>Friedmanniomyces</taxon>
    </lineage>
</organism>
<keyword evidence="8 11" id="KW-0472">Membrane</keyword>
<dbReference type="GO" id="GO:0034490">
    <property type="term" value="P:basic amino acid transmembrane import into vacuole"/>
    <property type="evidence" value="ECO:0007669"/>
    <property type="project" value="UniProtKB-ARBA"/>
</dbReference>
<evidence type="ECO:0000256" key="2">
    <source>
        <dbReference type="ARBA" id="ARBA00004127"/>
    </source>
</evidence>
<feature type="compositionally biased region" description="Polar residues" evidence="10">
    <location>
        <begin position="168"/>
        <end position="184"/>
    </location>
</feature>
<feature type="region of interest" description="Disordered" evidence="10">
    <location>
        <begin position="159"/>
        <end position="184"/>
    </location>
</feature>
<feature type="transmembrane region" description="Helical" evidence="11">
    <location>
        <begin position="193"/>
        <end position="214"/>
    </location>
</feature>
<dbReference type="GO" id="GO:0012505">
    <property type="term" value="C:endomembrane system"/>
    <property type="evidence" value="ECO:0007669"/>
    <property type="project" value="UniProtKB-SubCell"/>
</dbReference>
<dbReference type="InterPro" id="IPR051415">
    <property type="entry name" value="LAAT-1"/>
</dbReference>
<keyword evidence="7 11" id="KW-1133">Transmembrane helix</keyword>